<dbReference type="RefSeq" id="WP_193811116.1">
    <property type="nucleotide sequence ID" value="NZ_CP040442.1"/>
</dbReference>
<dbReference type="AlphaFoldDB" id="A0A7M2YAT9"/>
<gene>
    <name evidence="1" type="ORF">Q73A0000_11555</name>
</gene>
<evidence type="ECO:0000313" key="2">
    <source>
        <dbReference type="Proteomes" id="UP000594195"/>
    </source>
</evidence>
<dbReference type="Gene3D" id="1.10.10.10">
    <property type="entry name" value="Winged helix-like DNA-binding domain superfamily/Winged helix DNA-binding domain"/>
    <property type="match status" value="1"/>
</dbReference>
<accession>A0A7M2YAT9</accession>
<dbReference type="InterPro" id="IPR036390">
    <property type="entry name" value="WH_DNA-bd_sf"/>
</dbReference>
<sequence>MKIDKEIFREMVKFYGEAFHLPPLAAKIYSYLIFDFDRNGVSFDEFVEIFCASKSSISSNLNLLLNLNIITDFNKIDERKRFFMMNEKYMKLRFEEIIEKMEKELLILNQLKDFRNTGDEEALRKFEIYTSLFKKNITNIKDSLDQL</sequence>
<dbReference type="EMBL" id="CP040442">
    <property type="protein sequence ID" value="QOW10949.1"/>
    <property type="molecule type" value="Genomic_DNA"/>
</dbReference>
<evidence type="ECO:0000313" key="1">
    <source>
        <dbReference type="EMBL" id="QOW10949.1"/>
    </source>
</evidence>
<reference evidence="1 2" key="1">
    <citation type="submission" date="2019-05" db="EMBL/GenBank/DDBJ databases">
        <title>Chryseobacterium sp. isolated from King George Island, maritime Antarctica.</title>
        <authorList>
            <person name="Peng X."/>
        </authorList>
    </citation>
    <scope>NUCLEOTIDE SEQUENCE [LARGE SCALE GENOMIC DNA]</scope>
    <source>
        <strain evidence="1 2">7-3A</strain>
    </source>
</reference>
<organism evidence="1 2">
    <name type="scientific">Kaistella flava</name>
    <name type="common">ex Peng et al. 2021</name>
    <dbReference type="NCBI Taxonomy" id="2038776"/>
    <lineage>
        <taxon>Bacteria</taxon>
        <taxon>Pseudomonadati</taxon>
        <taxon>Bacteroidota</taxon>
        <taxon>Flavobacteriia</taxon>
        <taxon>Flavobacteriales</taxon>
        <taxon>Weeksellaceae</taxon>
        <taxon>Chryseobacterium group</taxon>
        <taxon>Kaistella</taxon>
    </lineage>
</organism>
<keyword evidence="2" id="KW-1185">Reference proteome</keyword>
<name>A0A7M2YAT9_9FLAO</name>
<dbReference type="InterPro" id="IPR036388">
    <property type="entry name" value="WH-like_DNA-bd_sf"/>
</dbReference>
<proteinExistence type="predicted"/>
<protein>
    <submittedName>
        <fullName evidence="1">Transcriptional regulator</fullName>
    </submittedName>
</protein>
<dbReference type="KEGG" id="kfa:Q73A0000_11555"/>
<dbReference type="SUPFAM" id="SSF46785">
    <property type="entry name" value="Winged helix' DNA-binding domain"/>
    <property type="match status" value="1"/>
</dbReference>
<dbReference type="Proteomes" id="UP000594195">
    <property type="component" value="Chromosome"/>
</dbReference>